<dbReference type="OrthoDB" id="5984309at2759"/>
<accession>A0A7D9ESA8</accession>
<sequence length="195" mass="22139">MIKEGTTDDLFDHLCSILPEFLQLCHVKRNQADSYNREREAVGCEDFDKSFALLQVDFSENYTCMFQDEIQSAAALWFDGKLHPTVIASDDLNHGKETVVSYIDYLLDTLPATVKSISIWSDGPSSQFKNRFLVAAISSLQEKHKINIIWNYFATSHGKGPVDGIGGSVKRPSHTFKFRLKPTSTDFSKLNFFMR</sequence>
<proteinExistence type="predicted"/>
<gene>
    <name evidence="1" type="ORF">PACLA_8A016790</name>
</gene>
<evidence type="ECO:0000313" key="1">
    <source>
        <dbReference type="EMBL" id="CAB4016138.1"/>
    </source>
</evidence>
<organism evidence="1 2">
    <name type="scientific">Paramuricea clavata</name>
    <name type="common">Red gorgonian</name>
    <name type="synonym">Violescent sea-whip</name>
    <dbReference type="NCBI Taxonomy" id="317549"/>
    <lineage>
        <taxon>Eukaryota</taxon>
        <taxon>Metazoa</taxon>
        <taxon>Cnidaria</taxon>
        <taxon>Anthozoa</taxon>
        <taxon>Octocorallia</taxon>
        <taxon>Malacalcyonacea</taxon>
        <taxon>Plexauridae</taxon>
        <taxon>Paramuricea</taxon>
    </lineage>
</organism>
<reference evidence="1" key="1">
    <citation type="submission" date="2020-04" db="EMBL/GenBank/DDBJ databases">
        <authorList>
            <person name="Alioto T."/>
            <person name="Alioto T."/>
            <person name="Gomez Garrido J."/>
        </authorList>
    </citation>
    <scope>NUCLEOTIDE SEQUENCE</scope>
    <source>
        <strain evidence="1">A484AB</strain>
    </source>
</reference>
<comment type="caution">
    <text evidence="1">The sequence shown here is derived from an EMBL/GenBank/DDBJ whole genome shotgun (WGS) entry which is preliminary data.</text>
</comment>
<dbReference type="AlphaFoldDB" id="A0A7D9ESA8"/>
<dbReference type="PANTHER" id="PTHR46601:SF2">
    <property type="entry name" value="UBIQUITIN-LIKE PROTEASE FAMILY PROFILE DOMAIN-CONTAINING PROTEIN"/>
    <property type="match status" value="1"/>
</dbReference>
<dbReference type="PANTHER" id="PTHR46601">
    <property type="entry name" value="ULP_PROTEASE DOMAIN-CONTAINING PROTEIN"/>
    <property type="match status" value="1"/>
</dbReference>
<name>A0A7D9ESA8_PARCT</name>
<dbReference type="EMBL" id="CACRXK020008988">
    <property type="protein sequence ID" value="CAB4016138.1"/>
    <property type="molecule type" value="Genomic_DNA"/>
</dbReference>
<protein>
    <submittedName>
        <fullName evidence="1">Uncharacterized protein</fullName>
    </submittedName>
</protein>
<keyword evidence="2" id="KW-1185">Reference proteome</keyword>
<dbReference type="Proteomes" id="UP001152795">
    <property type="component" value="Unassembled WGS sequence"/>
</dbReference>
<evidence type="ECO:0000313" key="2">
    <source>
        <dbReference type="Proteomes" id="UP001152795"/>
    </source>
</evidence>